<comment type="catalytic activity">
    <reaction evidence="12">
        <text>tRNA(Glu) + L-glutamate + ATP = L-glutamyl-tRNA(Glu) + AMP + diphosphate</text>
        <dbReference type="Rhea" id="RHEA:23540"/>
        <dbReference type="Rhea" id="RHEA-COMP:9663"/>
        <dbReference type="Rhea" id="RHEA-COMP:9680"/>
        <dbReference type="ChEBI" id="CHEBI:29985"/>
        <dbReference type="ChEBI" id="CHEBI:30616"/>
        <dbReference type="ChEBI" id="CHEBI:33019"/>
        <dbReference type="ChEBI" id="CHEBI:78442"/>
        <dbReference type="ChEBI" id="CHEBI:78520"/>
        <dbReference type="ChEBI" id="CHEBI:456215"/>
        <dbReference type="EC" id="6.1.1.17"/>
    </reaction>
</comment>
<dbReference type="EMBL" id="GG745335">
    <property type="protein sequence ID" value="KNE60106.1"/>
    <property type="molecule type" value="Genomic_DNA"/>
</dbReference>
<dbReference type="FunFam" id="3.40.50.620:FF:000070">
    <property type="entry name" value="Bifunctional glutamate/proline--tRNA ligase"/>
    <property type="match status" value="1"/>
</dbReference>
<dbReference type="InterPro" id="IPR011035">
    <property type="entry name" value="Ribosomal_bL25/Gln-tRNA_synth"/>
</dbReference>
<dbReference type="InterPro" id="IPR050132">
    <property type="entry name" value="Gln/Glu-tRNA_Ligase"/>
</dbReference>
<dbReference type="Pfam" id="PF00749">
    <property type="entry name" value="tRNA-synt_1c"/>
    <property type="match status" value="1"/>
</dbReference>
<dbReference type="OMA" id="CPVVDSH"/>
<dbReference type="GO" id="GO:0017102">
    <property type="term" value="C:methionyl glutamyl tRNA synthetase complex"/>
    <property type="evidence" value="ECO:0007669"/>
    <property type="project" value="TreeGrafter"/>
</dbReference>
<dbReference type="GO" id="GO:0004818">
    <property type="term" value="F:glutamate-tRNA ligase activity"/>
    <property type="evidence" value="ECO:0007669"/>
    <property type="project" value="UniProtKB-EC"/>
</dbReference>
<dbReference type="Pfam" id="PF03950">
    <property type="entry name" value="tRNA-synt_1c_C"/>
    <property type="match status" value="1"/>
</dbReference>
<dbReference type="InterPro" id="IPR014729">
    <property type="entry name" value="Rossmann-like_a/b/a_fold"/>
</dbReference>
<evidence type="ECO:0000256" key="6">
    <source>
        <dbReference type="ARBA" id="ARBA00022598"/>
    </source>
</evidence>
<dbReference type="PRINTS" id="PR00987">
    <property type="entry name" value="TRNASYNTHGLU"/>
</dbReference>
<comment type="subcellular location">
    <subcellularLocation>
        <location evidence="1">Cytoplasm</location>
    </subcellularLocation>
</comment>
<evidence type="ECO:0000256" key="3">
    <source>
        <dbReference type="ARBA" id="ARBA00012835"/>
    </source>
</evidence>
<dbReference type="PANTHER" id="PTHR43097">
    <property type="entry name" value="GLUTAMINE-TRNA LIGASE"/>
    <property type="match status" value="1"/>
</dbReference>
<keyword evidence="7 14" id="KW-0547">Nucleotide-binding</keyword>
<dbReference type="FunFam" id="2.40.240.10:FF:000004">
    <property type="entry name" value="Glutamyl-tRNA synthetase, cytoplasmic"/>
    <property type="match status" value="1"/>
</dbReference>
<dbReference type="PROSITE" id="PS00178">
    <property type="entry name" value="AA_TRNA_LIGASE_I"/>
    <property type="match status" value="1"/>
</dbReference>
<dbReference type="Gene3D" id="1.10.1160.10">
    <property type="entry name" value="Glutamyl-trna Synthetase, Domain 2"/>
    <property type="match status" value="1"/>
</dbReference>
<dbReference type="Gene3D" id="3.40.50.620">
    <property type="entry name" value="HUPs"/>
    <property type="match status" value="1"/>
</dbReference>
<dbReference type="InterPro" id="IPR020059">
    <property type="entry name" value="Glu/Gln-tRNA-synth_Ib_codon-bd"/>
</dbReference>
<dbReference type="GO" id="GO:0010494">
    <property type="term" value="C:cytoplasmic stress granule"/>
    <property type="evidence" value="ECO:0007669"/>
    <property type="project" value="UniProtKB-ARBA"/>
</dbReference>
<dbReference type="AlphaFoldDB" id="A0A0L0SC91"/>
<keyword evidence="6 14" id="KW-0436">Ligase</keyword>
<keyword evidence="9 14" id="KW-0648">Protein biosynthesis</keyword>
<dbReference type="InterPro" id="IPR000924">
    <property type="entry name" value="Glu/Gln-tRNA-synth"/>
</dbReference>
<dbReference type="SUPFAM" id="SSF47616">
    <property type="entry name" value="GST C-terminal domain-like"/>
    <property type="match status" value="1"/>
</dbReference>
<dbReference type="Gene3D" id="1.20.1050.130">
    <property type="match status" value="1"/>
</dbReference>
<evidence type="ECO:0000256" key="13">
    <source>
        <dbReference type="ARBA" id="ARBA00070830"/>
    </source>
</evidence>
<dbReference type="SUPFAM" id="SSF52374">
    <property type="entry name" value="Nucleotidylyl transferase"/>
    <property type="match status" value="1"/>
</dbReference>
<dbReference type="GO" id="GO:0005524">
    <property type="term" value="F:ATP binding"/>
    <property type="evidence" value="ECO:0007669"/>
    <property type="project" value="UniProtKB-KW"/>
</dbReference>
<keyword evidence="8 14" id="KW-0067">ATP-binding</keyword>
<dbReference type="PANTHER" id="PTHR43097:SF5">
    <property type="entry name" value="GLUTAMATE--TRNA LIGASE"/>
    <property type="match status" value="1"/>
</dbReference>
<evidence type="ECO:0000256" key="12">
    <source>
        <dbReference type="ARBA" id="ARBA00048351"/>
    </source>
</evidence>
<dbReference type="NCBIfam" id="TIGR00463">
    <property type="entry name" value="gltX_arch"/>
    <property type="match status" value="1"/>
</dbReference>
<evidence type="ECO:0000256" key="4">
    <source>
        <dbReference type="ARBA" id="ARBA00022490"/>
    </source>
</evidence>
<dbReference type="InterPro" id="IPR020056">
    <property type="entry name" value="Rbsml_bL25/Gln-tRNA_synth_N"/>
</dbReference>
<dbReference type="CDD" id="cd00807">
    <property type="entry name" value="GlnRS_core"/>
    <property type="match status" value="1"/>
</dbReference>
<evidence type="ECO:0000256" key="2">
    <source>
        <dbReference type="ARBA" id="ARBA00008927"/>
    </source>
</evidence>
<evidence type="ECO:0000256" key="11">
    <source>
        <dbReference type="ARBA" id="ARBA00030865"/>
    </source>
</evidence>
<evidence type="ECO:0000256" key="1">
    <source>
        <dbReference type="ARBA" id="ARBA00004496"/>
    </source>
</evidence>
<dbReference type="PROSITE" id="PS50405">
    <property type="entry name" value="GST_CTER"/>
    <property type="match status" value="1"/>
</dbReference>
<dbReference type="VEuPathDB" id="FungiDB:AMAG_05531"/>
<evidence type="ECO:0000313" key="17">
    <source>
        <dbReference type="EMBL" id="KNE60106.1"/>
    </source>
</evidence>
<evidence type="ECO:0000256" key="15">
    <source>
        <dbReference type="SAM" id="MobiDB-lite"/>
    </source>
</evidence>
<keyword evidence="18" id="KW-1185">Reference proteome</keyword>
<dbReference type="GO" id="GO:0006424">
    <property type="term" value="P:glutamyl-tRNA aminoacylation"/>
    <property type="evidence" value="ECO:0007669"/>
    <property type="project" value="InterPro"/>
</dbReference>
<accession>A0A0L0SC91</accession>
<dbReference type="InterPro" id="IPR004526">
    <property type="entry name" value="Glu-tRNA-synth_arc/euk"/>
</dbReference>
<organism evidence="17 18">
    <name type="scientific">Allomyces macrogynus (strain ATCC 38327)</name>
    <name type="common">Allomyces javanicus var. macrogynus</name>
    <dbReference type="NCBI Taxonomy" id="578462"/>
    <lineage>
        <taxon>Eukaryota</taxon>
        <taxon>Fungi</taxon>
        <taxon>Fungi incertae sedis</taxon>
        <taxon>Blastocladiomycota</taxon>
        <taxon>Blastocladiomycetes</taxon>
        <taxon>Blastocladiales</taxon>
        <taxon>Blastocladiaceae</taxon>
        <taxon>Allomyces</taxon>
    </lineage>
</organism>
<feature type="region of interest" description="Disordered" evidence="15">
    <location>
        <begin position="756"/>
        <end position="809"/>
    </location>
</feature>
<dbReference type="GO" id="GO:0005829">
    <property type="term" value="C:cytosol"/>
    <property type="evidence" value="ECO:0007669"/>
    <property type="project" value="TreeGrafter"/>
</dbReference>
<dbReference type="InterPro" id="IPR049437">
    <property type="entry name" value="tRNA-synt_1c_C2"/>
</dbReference>
<dbReference type="InterPro" id="IPR001412">
    <property type="entry name" value="aa-tRNA-synth_I_CS"/>
</dbReference>
<reference evidence="18" key="2">
    <citation type="submission" date="2009-11" db="EMBL/GenBank/DDBJ databases">
        <title>The Genome Sequence of Allomyces macrogynus strain ATCC 38327.</title>
        <authorList>
            <consortium name="The Broad Institute Genome Sequencing Platform"/>
            <person name="Russ C."/>
            <person name="Cuomo C."/>
            <person name="Shea T."/>
            <person name="Young S.K."/>
            <person name="Zeng Q."/>
            <person name="Koehrsen M."/>
            <person name="Haas B."/>
            <person name="Borodovsky M."/>
            <person name="Guigo R."/>
            <person name="Alvarado L."/>
            <person name="Berlin A."/>
            <person name="Borenstein D."/>
            <person name="Chen Z."/>
            <person name="Engels R."/>
            <person name="Freedman E."/>
            <person name="Gellesch M."/>
            <person name="Goldberg J."/>
            <person name="Griggs A."/>
            <person name="Gujja S."/>
            <person name="Heiman D."/>
            <person name="Hepburn T."/>
            <person name="Howarth C."/>
            <person name="Jen D."/>
            <person name="Larson L."/>
            <person name="Lewis B."/>
            <person name="Mehta T."/>
            <person name="Park D."/>
            <person name="Pearson M."/>
            <person name="Roberts A."/>
            <person name="Saif S."/>
            <person name="Shenoy N."/>
            <person name="Sisk P."/>
            <person name="Stolte C."/>
            <person name="Sykes S."/>
            <person name="Walk T."/>
            <person name="White J."/>
            <person name="Yandava C."/>
            <person name="Burger G."/>
            <person name="Gray M.W."/>
            <person name="Holland P.W.H."/>
            <person name="King N."/>
            <person name="Lang F.B.F."/>
            <person name="Roger A.J."/>
            <person name="Ruiz-Trillo I."/>
            <person name="Lander E."/>
            <person name="Nusbaum C."/>
        </authorList>
    </citation>
    <scope>NUCLEOTIDE SEQUENCE [LARGE SCALE GENOMIC DNA]</scope>
    <source>
        <strain evidence="18">ATCC 38327</strain>
    </source>
</reference>
<proteinExistence type="inferred from homology"/>
<evidence type="ECO:0000313" key="18">
    <source>
        <dbReference type="Proteomes" id="UP000054350"/>
    </source>
</evidence>
<evidence type="ECO:0000256" key="14">
    <source>
        <dbReference type="RuleBase" id="RU363037"/>
    </source>
</evidence>
<dbReference type="FunFam" id="1.10.1160.10:FF:000001">
    <property type="entry name" value="Glutamine--tRNA ligase"/>
    <property type="match status" value="1"/>
</dbReference>
<evidence type="ECO:0000256" key="7">
    <source>
        <dbReference type="ARBA" id="ARBA00022741"/>
    </source>
</evidence>
<evidence type="ECO:0000256" key="8">
    <source>
        <dbReference type="ARBA" id="ARBA00022840"/>
    </source>
</evidence>
<keyword evidence="4" id="KW-0963">Cytoplasm</keyword>
<dbReference type="HAMAP" id="MF_02076">
    <property type="entry name" value="Glu_tRNA_synth_type2"/>
    <property type="match status" value="1"/>
</dbReference>
<dbReference type="Pfam" id="PF20974">
    <property type="entry name" value="tRNA-synt_1c_C2"/>
    <property type="match status" value="1"/>
</dbReference>
<dbReference type="Proteomes" id="UP000054350">
    <property type="component" value="Unassembled WGS sequence"/>
</dbReference>
<keyword evidence="10 14" id="KW-0030">Aminoacyl-tRNA synthetase</keyword>
<dbReference type="Gene3D" id="3.90.800.10">
    <property type="entry name" value="Glutamyl-tRNA Synthetase, Domain 3"/>
    <property type="match status" value="1"/>
</dbReference>
<evidence type="ECO:0000256" key="9">
    <source>
        <dbReference type="ARBA" id="ARBA00022917"/>
    </source>
</evidence>
<dbReference type="SUPFAM" id="SSF50715">
    <property type="entry name" value="Ribosomal protein L25-like"/>
    <property type="match status" value="1"/>
</dbReference>
<name>A0A0L0SC91_ALLM3</name>
<dbReference type="EC" id="6.1.1.17" evidence="3"/>
<evidence type="ECO:0000256" key="10">
    <source>
        <dbReference type="ARBA" id="ARBA00023146"/>
    </source>
</evidence>
<comment type="similarity">
    <text evidence="2">Belongs to the class-I aminoacyl-tRNA synthetase family. Glutamate--tRNA ligase type 2 subfamily.</text>
</comment>
<reference evidence="17 18" key="1">
    <citation type="submission" date="2009-11" db="EMBL/GenBank/DDBJ databases">
        <title>Annotation of Allomyces macrogynus ATCC 38327.</title>
        <authorList>
            <consortium name="The Broad Institute Genome Sequencing Platform"/>
            <person name="Russ C."/>
            <person name="Cuomo C."/>
            <person name="Burger G."/>
            <person name="Gray M.W."/>
            <person name="Holland P.W.H."/>
            <person name="King N."/>
            <person name="Lang F.B.F."/>
            <person name="Roger A.J."/>
            <person name="Ruiz-Trillo I."/>
            <person name="Young S.K."/>
            <person name="Zeng Q."/>
            <person name="Gargeya S."/>
            <person name="Fitzgerald M."/>
            <person name="Haas B."/>
            <person name="Abouelleil A."/>
            <person name="Alvarado L."/>
            <person name="Arachchi H.M."/>
            <person name="Berlin A."/>
            <person name="Chapman S.B."/>
            <person name="Gearin G."/>
            <person name="Goldberg J."/>
            <person name="Griggs A."/>
            <person name="Gujja S."/>
            <person name="Hansen M."/>
            <person name="Heiman D."/>
            <person name="Howarth C."/>
            <person name="Larimer J."/>
            <person name="Lui A."/>
            <person name="MacDonald P.J.P."/>
            <person name="McCowen C."/>
            <person name="Montmayeur A."/>
            <person name="Murphy C."/>
            <person name="Neiman D."/>
            <person name="Pearson M."/>
            <person name="Priest M."/>
            <person name="Roberts A."/>
            <person name="Saif S."/>
            <person name="Shea T."/>
            <person name="Sisk P."/>
            <person name="Stolte C."/>
            <person name="Sykes S."/>
            <person name="Wortman J."/>
            <person name="Nusbaum C."/>
            <person name="Birren B."/>
        </authorList>
    </citation>
    <scope>NUCLEOTIDE SEQUENCE [LARGE SCALE GENOMIC DNA]</scope>
    <source>
        <strain evidence="17 18">ATCC 38327</strain>
    </source>
</reference>
<evidence type="ECO:0000256" key="5">
    <source>
        <dbReference type="ARBA" id="ARBA00022553"/>
    </source>
</evidence>
<gene>
    <name evidence="17" type="ORF">AMAG_05531</name>
</gene>
<dbReference type="eggNOG" id="KOG1147">
    <property type="taxonomic scope" value="Eukaryota"/>
</dbReference>
<protein>
    <recommendedName>
        <fullName evidence="13">Probable glutamate--tRNA ligase, cytoplasmic</fullName>
        <ecNumber evidence="3">6.1.1.17</ecNumber>
    </recommendedName>
    <alternativeName>
        <fullName evidence="11">Glutamyl-tRNA synthetase</fullName>
    </alternativeName>
</protein>
<dbReference type="FunFam" id="3.90.800.10:FF:000001">
    <property type="entry name" value="Glutamine--tRNA ligase"/>
    <property type="match status" value="1"/>
</dbReference>
<keyword evidence="5" id="KW-0597">Phosphoprotein</keyword>
<dbReference type="OrthoDB" id="10250478at2759"/>
<feature type="domain" description="GST C-terminal" evidence="16">
    <location>
        <begin position="58"/>
        <end position="193"/>
    </location>
</feature>
<dbReference type="InterPro" id="IPR020061">
    <property type="entry name" value="Glu_tRNA_lig_a-bdl"/>
</dbReference>
<evidence type="ECO:0000259" key="16">
    <source>
        <dbReference type="PROSITE" id="PS50405"/>
    </source>
</evidence>
<feature type="compositionally biased region" description="Basic residues" evidence="15">
    <location>
        <begin position="779"/>
        <end position="802"/>
    </location>
</feature>
<dbReference type="Gene3D" id="2.40.240.10">
    <property type="entry name" value="Ribosomal Protein L25, Chain P"/>
    <property type="match status" value="1"/>
</dbReference>
<dbReference type="STRING" id="578462.A0A0L0SC91"/>
<dbReference type="InterPro" id="IPR036282">
    <property type="entry name" value="Glutathione-S-Trfase_C_sf"/>
</dbReference>
<sequence>MAPISLHLSAKDPAYGPLVLAHLANSAQPHAVKITLAESATASCTLIGKTGLKFTKPTSILRYLARALLPDLYEHHHGTRNNDRALAIDHVIDDLAPLADVTALRAFLADLNTFLTLRSFLVGYELSLADIAVWARLRASPIFVKQAKAGIAANEHPHVARWYALIDDSAAVTNALAYVKDQTALLNKAKKDQGSFEIDLPGAQMGQVVTRFPPEPSGYLHIGHTKAALMNEYFARKYKGKLIVRFDDTNPSKEKMEFEDSIKQDLAMIGVAPDVITHTSDSFPLLLKYAEQLIRQGDAYVDDTDQETMRHERMHGIASKNRDNSIEENLRRWNEMKQGTEVGLKNCLRAKMSVDDKNKALRDPVLYRCNLTPHHKTGSTYKVYPTYDFACPVVDSVEGVTHALRTNEYRDRNPQYEWVLQKLSLRHVHIWDFSRMNFVYTLLSKRKLQWFVDQGHVPGWDDPRFPTVRGIRRRGMTIEALKQYILMQGASTNNLMLEWDKFWAVNKKVIDPIAPRHVALDTADLVPVTLVDGPATAELKQVLKHKKNPDLGTKTTAFAKTIYVAGADANEFADNEEVTLMDWGNAIVTQVHRDANTGRVVKVDAKLNLAGDVKSTKKKLTWLANAPKVAPLTSVLLKDYDYLITKKKLEEDDDFQSVLTPVTEFTTEAVGDANLRQLNVGDIIQLERRGYYICDANDGTTVTLISIPDGKAASLQSKHNAAAAAPATPKAVAAAPAPKAAAPAKKEAAAPAKKVAAAVPASPKKEATPTLAAAARSQSRSRSRSRSPAKKSRSKSPSKKAAAKPDAPIMYSIANV</sequence>
<dbReference type="InterPro" id="IPR010987">
    <property type="entry name" value="Glutathione-S-Trfase_C-like"/>
</dbReference>
<dbReference type="InterPro" id="IPR020058">
    <property type="entry name" value="Glu/Gln-tRNA-synth_Ib_cat-dom"/>
</dbReference>